<organism evidence="2 3">
    <name type="scientific">Plenodomus tracheiphilus IPT5</name>
    <dbReference type="NCBI Taxonomy" id="1408161"/>
    <lineage>
        <taxon>Eukaryota</taxon>
        <taxon>Fungi</taxon>
        <taxon>Dikarya</taxon>
        <taxon>Ascomycota</taxon>
        <taxon>Pezizomycotina</taxon>
        <taxon>Dothideomycetes</taxon>
        <taxon>Pleosporomycetidae</taxon>
        <taxon>Pleosporales</taxon>
        <taxon>Pleosporineae</taxon>
        <taxon>Leptosphaeriaceae</taxon>
        <taxon>Plenodomus</taxon>
    </lineage>
</organism>
<evidence type="ECO:0000313" key="2">
    <source>
        <dbReference type="EMBL" id="KAF2853518.1"/>
    </source>
</evidence>
<evidence type="ECO:0000313" key="3">
    <source>
        <dbReference type="Proteomes" id="UP000799423"/>
    </source>
</evidence>
<keyword evidence="3" id="KW-1185">Reference proteome</keyword>
<sequence>MSYPPPQQQGYYGPPPPQGQYPPPQPVRISFPFDTAVHTPLKKISWLTFVMVDVLPTSSAAASRREKG</sequence>
<evidence type="ECO:0000256" key="1">
    <source>
        <dbReference type="SAM" id="MobiDB-lite"/>
    </source>
</evidence>
<feature type="region of interest" description="Disordered" evidence="1">
    <location>
        <begin position="1"/>
        <end position="25"/>
    </location>
</feature>
<protein>
    <submittedName>
        <fullName evidence="2">Uncharacterized protein</fullName>
    </submittedName>
</protein>
<dbReference type="Proteomes" id="UP000799423">
    <property type="component" value="Unassembled WGS sequence"/>
</dbReference>
<dbReference type="AlphaFoldDB" id="A0A6A7BHD2"/>
<gene>
    <name evidence="2" type="ORF">T440DRAFT_465902</name>
</gene>
<name>A0A6A7BHD2_9PLEO</name>
<proteinExistence type="predicted"/>
<dbReference type="EMBL" id="MU006295">
    <property type="protein sequence ID" value="KAF2853518.1"/>
    <property type="molecule type" value="Genomic_DNA"/>
</dbReference>
<accession>A0A6A7BHD2</accession>
<reference evidence="2" key="1">
    <citation type="submission" date="2020-01" db="EMBL/GenBank/DDBJ databases">
        <authorList>
            <consortium name="DOE Joint Genome Institute"/>
            <person name="Haridas S."/>
            <person name="Albert R."/>
            <person name="Binder M."/>
            <person name="Bloem J."/>
            <person name="Labutti K."/>
            <person name="Salamov A."/>
            <person name="Andreopoulos B."/>
            <person name="Baker S.E."/>
            <person name="Barry K."/>
            <person name="Bills G."/>
            <person name="Bluhm B.H."/>
            <person name="Cannon C."/>
            <person name="Castanera R."/>
            <person name="Culley D.E."/>
            <person name="Daum C."/>
            <person name="Ezra D."/>
            <person name="Gonzalez J.B."/>
            <person name="Henrissat B."/>
            <person name="Kuo A."/>
            <person name="Liang C."/>
            <person name="Lipzen A."/>
            <person name="Lutzoni F."/>
            <person name="Magnuson J."/>
            <person name="Mondo S."/>
            <person name="Nolan M."/>
            <person name="Ohm R."/>
            <person name="Pangilinan J."/>
            <person name="Park H.-J."/>
            <person name="Ramirez L."/>
            <person name="Alfaro M."/>
            <person name="Sun H."/>
            <person name="Tritt A."/>
            <person name="Yoshinaga Y."/>
            <person name="Zwiers L.-H."/>
            <person name="Turgeon B.G."/>
            <person name="Goodwin S.B."/>
            <person name="Spatafora J.W."/>
            <person name="Crous P.W."/>
            <person name="Grigoriev I.V."/>
        </authorList>
    </citation>
    <scope>NUCLEOTIDE SEQUENCE</scope>
    <source>
        <strain evidence="2">IPT5</strain>
    </source>
</reference>